<protein>
    <recommendedName>
        <fullName evidence="3 7">2-C-methyl-D-erythritol 2,4-cyclodiphosphate synthase</fullName>
        <shortName evidence="7">MECDP-synthase</shortName>
        <shortName evidence="7">MECPP-synthase</shortName>
        <shortName evidence="7">MECPS</shortName>
        <ecNumber evidence="3 7">4.6.1.12</ecNumber>
    </recommendedName>
</protein>
<evidence type="ECO:0000256" key="2">
    <source>
        <dbReference type="ARBA" id="ARBA00004709"/>
    </source>
</evidence>
<comment type="catalytic activity">
    <reaction evidence="1 7 8">
        <text>4-CDP-2-C-methyl-D-erythritol 2-phosphate = 2-C-methyl-D-erythritol 2,4-cyclic diphosphate + CMP</text>
        <dbReference type="Rhea" id="RHEA:23864"/>
        <dbReference type="ChEBI" id="CHEBI:57919"/>
        <dbReference type="ChEBI" id="CHEBI:58483"/>
        <dbReference type="ChEBI" id="CHEBI:60377"/>
        <dbReference type="EC" id="4.6.1.12"/>
    </reaction>
</comment>
<comment type="pathway">
    <text evidence="2 7">Isoprenoid biosynthesis; isopentenyl diphosphate biosynthesis via DXP pathway; isopentenyl diphosphate from 1-deoxy-D-xylulose 5-phosphate: step 4/6.</text>
</comment>
<keyword evidence="4 7" id="KW-0479">Metal-binding</keyword>
<accession>A0ABT2SNT6</accession>
<dbReference type="CDD" id="cd00554">
    <property type="entry name" value="MECDP_synthase"/>
    <property type="match status" value="1"/>
</dbReference>
<keyword evidence="5 7" id="KW-0414">Isoprene biosynthesis</keyword>
<keyword evidence="6 7" id="KW-0456">Lyase</keyword>
<dbReference type="NCBIfam" id="TIGR00151">
    <property type="entry name" value="ispF"/>
    <property type="match status" value="1"/>
</dbReference>
<feature type="binding site" evidence="7">
    <location>
        <begin position="61"/>
        <end position="65"/>
    </location>
    <ligand>
        <name>4-CDP-2-C-methyl-D-erythritol 2-phosphate</name>
        <dbReference type="ChEBI" id="CHEBI:57919"/>
    </ligand>
</feature>
<feature type="binding site" evidence="7">
    <location>
        <position position="8"/>
    </location>
    <ligand>
        <name>a divalent metal cation</name>
        <dbReference type="ChEBI" id="CHEBI:60240"/>
    </ligand>
</feature>
<dbReference type="Pfam" id="PF02542">
    <property type="entry name" value="YgbB"/>
    <property type="match status" value="1"/>
</dbReference>
<comment type="similarity">
    <text evidence="7 8">Belongs to the IspF family.</text>
</comment>
<dbReference type="InterPro" id="IPR020555">
    <property type="entry name" value="MECDP_synthase_CS"/>
</dbReference>
<gene>
    <name evidence="7 10" type="primary">ispF</name>
    <name evidence="10" type="ORF">OCV47_12560</name>
</gene>
<evidence type="ECO:0000259" key="9">
    <source>
        <dbReference type="Pfam" id="PF02542"/>
    </source>
</evidence>
<dbReference type="Proteomes" id="UP001652338">
    <property type="component" value="Unassembled WGS sequence"/>
</dbReference>
<feature type="site" description="Transition state stabilizer" evidence="7">
    <location>
        <position position="34"/>
    </location>
</feature>
<feature type="binding site" evidence="7">
    <location>
        <begin position="132"/>
        <end position="135"/>
    </location>
    <ligand>
        <name>4-CDP-2-C-methyl-D-erythritol 2-phosphate</name>
        <dbReference type="ChEBI" id="CHEBI:57919"/>
    </ligand>
</feature>
<feature type="domain" description="2-C-methyl-D-erythritol 2,4-cyclodiphosphate synthase" evidence="9">
    <location>
        <begin position="1"/>
        <end position="154"/>
    </location>
</feature>
<feature type="site" description="Transition state stabilizer" evidence="7">
    <location>
        <position position="133"/>
    </location>
</feature>
<name>A0ABT2SNT6_9FIRM</name>
<dbReference type="InterPro" id="IPR003526">
    <property type="entry name" value="MECDP_synthase"/>
</dbReference>
<comment type="caution">
    <text evidence="7">Lacks conserved residue(s) required for the propagation of feature annotation.</text>
</comment>
<dbReference type="HAMAP" id="MF_00107">
    <property type="entry name" value="IspF"/>
    <property type="match status" value="1"/>
</dbReference>
<evidence type="ECO:0000256" key="4">
    <source>
        <dbReference type="ARBA" id="ARBA00022723"/>
    </source>
</evidence>
<evidence type="ECO:0000256" key="3">
    <source>
        <dbReference type="ARBA" id="ARBA00012579"/>
    </source>
</evidence>
<evidence type="ECO:0000313" key="11">
    <source>
        <dbReference type="Proteomes" id="UP001652338"/>
    </source>
</evidence>
<organism evidence="10 11">
    <name type="scientific">Muricoprocola aceti</name>
    <dbReference type="NCBI Taxonomy" id="2981772"/>
    <lineage>
        <taxon>Bacteria</taxon>
        <taxon>Bacillati</taxon>
        <taxon>Bacillota</taxon>
        <taxon>Clostridia</taxon>
        <taxon>Lachnospirales</taxon>
        <taxon>Lachnospiraceae</taxon>
        <taxon>Muricoprocola</taxon>
    </lineage>
</organism>
<dbReference type="SUPFAM" id="SSF69765">
    <property type="entry name" value="IpsF-like"/>
    <property type="match status" value="1"/>
</dbReference>
<evidence type="ECO:0000256" key="8">
    <source>
        <dbReference type="RuleBase" id="RU004395"/>
    </source>
</evidence>
<dbReference type="GO" id="GO:0008685">
    <property type="term" value="F:2-C-methyl-D-erythritol 2,4-cyclodiphosphate synthase activity"/>
    <property type="evidence" value="ECO:0007669"/>
    <property type="project" value="UniProtKB-EC"/>
</dbReference>
<dbReference type="RefSeq" id="WP_117448419.1">
    <property type="nucleotide sequence ID" value="NZ_JAOQKE010000019.1"/>
</dbReference>
<comment type="subunit">
    <text evidence="7">Homotrimer.</text>
</comment>
<feature type="binding site" evidence="7">
    <location>
        <position position="42"/>
    </location>
    <ligand>
        <name>a divalent metal cation</name>
        <dbReference type="ChEBI" id="CHEBI:60240"/>
    </ligand>
</feature>
<dbReference type="Gene3D" id="3.30.1330.50">
    <property type="entry name" value="2-C-methyl-D-erythritol 2,4-cyclodiphosphate synthase"/>
    <property type="match status" value="1"/>
</dbReference>
<dbReference type="PROSITE" id="PS01350">
    <property type="entry name" value="ISPF"/>
    <property type="match status" value="1"/>
</dbReference>
<evidence type="ECO:0000256" key="6">
    <source>
        <dbReference type="ARBA" id="ARBA00023239"/>
    </source>
</evidence>
<dbReference type="EMBL" id="JAOQKE010000019">
    <property type="protein sequence ID" value="MCU6726160.1"/>
    <property type="molecule type" value="Genomic_DNA"/>
</dbReference>
<evidence type="ECO:0000256" key="7">
    <source>
        <dbReference type="HAMAP-Rule" id="MF_00107"/>
    </source>
</evidence>
<comment type="cofactor">
    <cofactor evidence="7">
        <name>a divalent metal cation</name>
        <dbReference type="ChEBI" id="CHEBI:60240"/>
    </cofactor>
    <text evidence="7">Binds 1 divalent metal cation per subunit.</text>
</comment>
<keyword evidence="11" id="KW-1185">Reference proteome</keyword>
<reference evidence="10 11" key="1">
    <citation type="journal article" date="2021" name="ISME Commun">
        <title>Automated analysis of genomic sequences facilitates high-throughput and comprehensive description of bacteria.</title>
        <authorList>
            <person name="Hitch T.C.A."/>
        </authorList>
    </citation>
    <scope>NUCLEOTIDE SEQUENCE [LARGE SCALE GENOMIC DNA]</scope>
    <source>
        <strain evidence="10 11">Sanger_29</strain>
    </source>
</reference>
<evidence type="ECO:0000256" key="5">
    <source>
        <dbReference type="ARBA" id="ARBA00023229"/>
    </source>
</evidence>
<evidence type="ECO:0000256" key="1">
    <source>
        <dbReference type="ARBA" id="ARBA00000200"/>
    </source>
</evidence>
<comment type="function">
    <text evidence="7">Involved in the biosynthesis of isopentenyl diphosphate (IPP) and dimethylallyl diphosphate (DMAPP), two major building blocks of isoprenoid compounds. Catalyzes the conversion of 4-diphosphocytidyl-2-C-methyl-D-erythritol 2-phosphate (CDP-ME2P) to 2-C-methyl-D-erythritol 2,4-cyclodiphosphate (ME-CPP) with a corresponding release of cytidine 5-monophosphate (CMP).</text>
</comment>
<feature type="binding site" evidence="7">
    <location>
        <begin position="8"/>
        <end position="10"/>
    </location>
    <ligand>
        <name>4-CDP-2-C-methyl-D-erythritol 2-phosphate</name>
        <dbReference type="ChEBI" id="CHEBI:57919"/>
    </ligand>
</feature>
<comment type="caution">
    <text evidence="10">The sequence shown here is derived from an EMBL/GenBank/DDBJ whole genome shotgun (WGS) entry which is preliminary data.</text>
</comment>
<proteinExistence type="inferred from homology"/>
<dbReference type="EC" id="4.6.1.12" evidence="3 7"/>
<evidence type="ECO:0000313" key="10">
    <source>
        <dbReference type="EMBL" id="MCU6726160.1"/>
    </source>
</evidence>
<sequence length="182" mass="19134">MRAGMGYDVHRLVEGRKLILGGVEIPYEKGLLGHSDADVLLHAIMDALLGAAALGDIGKHFPDTDPAYEGASSMKLLEHVGALLEDHNYVIENIDATIIAQRPKMLPHIPQMVKNVAGALGLEENQVNIKATTEEGLGFTGSGEGISSQAICMLTPVMDISSFDYMGQAGGGCAGCGGCQNR</sequence>
<feature type="binding site" evidence="7">
    <location>
        <position position="10"/>
    </location>
    <ligand>
        <name>a divalent metal cation</name>
        <dbReference type="ChEBI" id="CHEBI:60240"/>
    </ligand>
</feature>
<feature type="binding site" evidence="7">
    <location>
        <begin position="34"/>
        <end position="35"/>
    </location>
    <ligand>
        <name>4-CDP-2-C-methyl-D-erythritol 2-phosphate</name>
        <dbReference type="ChEBI" id="CHEBI:57919"/>
    </ligand>
</feature>
<feature type="binding site" evidence="7">
    <location>
        <begin position="100"/>
        <end position="106"/>
    </location>
    <ligand>
        <name>4-CDP-2-C-methyl-D-erythritol 2-phosphate</name>
        <dbReference type="ChEBI" id="CHEBI:57919"/>
    </ligand>
</feature>
<dbReference type="PANTHER" id="PTHR43181">
    <property type="entry name" value="2-C-METHYL-D-ERYTHRITOL 2,4-CYCLODIPHOSPHATE SYNTHASE, CHLOROPLASTIC"/>
    <property type="match status" value="1"/>
</dbReference>
<dbReference type="InterPro" id="IPR036571">
    <property type="entry name" value="MECDP_synthase_sf"/>
</dbReference>
<dbReference type="PANTHER" id="PTHR43181:SF1">
    <property type="entry name" value="2-C-METHYL-D-ERYTHRITOL 2,4-CYCLODIPHOSPHATE SYNTHASE, CHLOROPLASTIC"/>
    <property type="match status" value="1"/>
</dbReference>
<feature type="binding site" evidence="7">
    <location>
        <begin position="56"/>
        <end position="58"/>
    </location>
    <ligand>
        <name>4-CDP-2-C-methyl-D-erythritol 2-phosphate</name>
        <dbReference type="ChEBI" id="CHEBI:57919"/>
    </ligand>
</feature>
<feature type="binding site" evidence="7">
    <location>
        <position position="139"/>
    </location>
    <ligand>
        <name>4-CDP-2-C-methyl-D-erythritol 2-phosphate</name>
        <dbReference type="ChEBI" id="CHEBI:57919"/>
    </ligand>
</feature>